<dbReference type="AlphaFoldDB" id="A0A152A8U2"/>
<feature type="region of interest" description="Disordered" evidence="1">
    <location>
        <begin position="31"/>
        <end position="50"/>
    </location>
</feature>
<evidence type="ECO:0000313" key="3">
    <source>
        <dbReference type="Proteomes" id="UP000076078"/>
    </source>
</evidence>
<evidence type="ECO:0000313" key="2">
    <source>
        <dbReference type="EMBL" id="KYR02640.1"/>
    </source>
</evidence>
<protein>
    <submittedName>
        <fullName evidence="2">Uncharacterized protein</fullName>
    </submittedName>
</protein>
<feature type="compositionally biased region" description="Acidic residues" evidence="1">
    <location>
        <begin position="107"/>
        <end position="117"/>
    </location>
</feature>
<gene>
    <name evidence="2" type="ORF">DLAC_00090</name>
</gene>
<accession>A0A152A8U2</accession>
<reference evidence="2 3" key="1">
    <citation type="submission" date="2015-12" db="EMBL/GenBank/DDBJ databases">
        <title>Dictyostelia acquired genes for synthesis and detection of signals that induce cell-type specialization by lateral gene transfer from prokaryotes.</title>
        <authorList>
            <person name="Gloeckner G."/>
            <person name="Schaap P."/>
        </authorList>
    </citation>
    <scope>NUCLEOTIDE SEQUENCE [LARGE SCALE GENOMIC DNA]</scope>
    <source>
        <strain evidence="2 3">TK</strain>
    </source>
</reference>
<organism evidence="2 3">
    <name type="scientific">Tieghemostelium lacteum</name>
    <name type="common">Slime mold</name>
    <name type="synonym">Dictyostelium lacteum</name>
    <dbReference type="NCBI Taxonomy" id="361077"/>
    <lineage>
        <taxon>Eukaryota</taxon>
        <taxon>Amoebozoa</taxon>
        <taxon>Evosea</taxon>
        <taxon>Eumycetozoa</taxon>
        <taxon>Dictyostelia</taxon>
        <taxon>Dictyosteliales</taxon>
        <taxon>Raperosteliaceae</taxon>
        <taxon>Tieghemostelium</taxon>
    </lineage>
</organism>
<feature type="compositionally biased region" description="Low complexity" evidence="1">
    <location>
        <begin position="31"/>
        <end position="43"/>
    </location>
</feature>
<dbReference type="InParanoid" id="A0A152A8U2"/>
<proteinExistence type="predicted"/>
<comment type="caution">
    <text evidence="2">The sequence shown here is derived from an EMBL/GenBank/DDBJ whole genome shotgun (WGS) entry which is preliminary data.</text>
</comment>
<evidence type="ECO:0000256" key="1">
    <source>
        <dbReference type="SAM" id="MobiDB-lite"/>
    </source>
</evidence>
<dbReference type="EMBL" id="LODT01000001">
    <property type="protein sequence ID" value="KYR02640.1"/>
    <property type="molecule type" value="Genomic_DNA"/>
</dbReference>
<feature type="compositionally biased region" description="Low complexity" evidence="1">
    <location>
        <begin position="118"/>
        <end position="132"/>
    </location>
</feature>
<name>A0A152A8U2_TIELA</name>
<feature type="region of interest" description="Disordered" evidence="1">
    <location>
        <begin position="106"/>
        <end position="132"/>
    </location>
</feature>
<sequence>MYSKKRTNIHLDENEISLDNSVDECQASVYSKNSNNNNNNIKNQKFKKHKSNNDLVHQHLPTSLVKKKHTTKSHTKLHFKFEKGKITGVQTDLPYYEEEDTKNYNDDLVEDSFDNGMDDSSSNSDSDSSSVGTSSLLDYNNIQIQPQQQQQLTPPLQPLEQDNNIIIIHPESPMFPWVSIIHENHIELTSRLIFNDVTCEISLLDNDLYIEYLVQYPKSFCDIVSFIQPTQKFKMIIKHPGPNYEQDMEFKFENSNLIVKLNKIKDYEYEEELEE</sequence>
<keyword evidence="3" id="KW-1185">Reference proteome</keyword>
<dbReference type="Proteomes" id="UP000076078">
    <property type="component" value="Unassembled WGS sequence"/>
</dbReference>